<sequence>MTMSATQGSARETVGPRASGVGSLPELGARDAVRAVRDLLVGDVPDGAGIPYVPEQPTRGPGADMIGRGADLLVEMSADLQPSGWRLTPPGWSRSRDLRRAGGYLGEDLDEVAEAYDGYTGPLKTQVVGPWTLAASLWLPRGDRVLSDHGATRDLGQSLAAGLAAHLEHVRTLVPGASPIVQLDEPSLPAVLSGGLKTLSGVGRLRRIDDGEARDVLGHVVDTVKAAGAQVVVHSCAPHVPVSLLHRLGVDGVSLDTSLLTEAAFEPLGEAIDSGLTLWAGLVPTSTAERHPRAHVEAFERMWRRIGFGAGEYDRIVVTPACGLAGLAPKQAVTVQRLAVEAVQMLADTSD</sequence>
<feature type="region of interest" description="Disordered" evidence="1">
    <location>
        <begin position="1"/>
        <end position="24"/>
    </location>
</feature>
<evidence type="ECO:0000313" key="4">
    <source>
        <dbReference type="Proteomes" id="UP001501288"/>
    </source>
</evidence>
<name>A0ABN2BIJ4_9MICO</name>
<gene>
    <name evidence="3" type="ORF">GCM10009762_11840</name>
</gene>
<protein>
    <submittedName>
        <fullName evidence="3">Methionine synthase</fullName>
    </submittedName>
</protein>
<dbReference type="Gene3D" id="3.20.20.210">
    <property type="match status" value="1"/>
</dbReference>
<comment type="caution">
    <text evidence="3">The sequence shown here is derived from an EMBL/GenBank/DDBJ whole genome shotgun (WGS) entry which is preliminary data.</text>
</comment>
<dbReference type="InterPro" id="IPR038071">
    <property type="entry name" value="UROD/MetE-like_sf"/>
</dbReference>
<dbReference type="Proteomes" id="UP001501288">
    <property type="component" value="Unassembled WGS sequence"/>
</dbReference>
<organism evidence="3 4">
    <name type="scientific">Dermacoccus barathri</name>
    <dbReference type="NCBI Taxonomy" id="322601"/>
    <lineage>
        <taxon>Bacteria</taxon>
        <taxon>Bacillati</taxon>
        <taxon>Actinomycetota</taxon>
        <taxon>Actinomycetes</taxon>
        <taxon>Micrococcales</taxon>
        <taxon>Dermacoccaceae</taxon>
        <taxon>Dermacoccus</taxon>
    </lineage>
</organism>
<reference evidence="3 4" key="1">
    <citation type="journal article" date="2019" name="Int. J. Syst. Evol. Microbiol.">
        <title>The Global Catalogue of Microorganisms (GCM) 10K type strain sequencing project: providing services to taxonomists for standard genome sequencing and annotation.</title>
        <authorList>
            <consortium name="The Broad Institute Genomics Platform"/>
            <consortium name="The Broad Institute Genome Sequencing Center for Infectious Disease"/>
            <person name="Wu L."/>
            <person name="Ma J."/>
        </authorList>
    </citation>
    <scope>NUCLEOTIDE SEQUENCE [LARGE SCALE GENOMIC DNA]</scope>
    <source>
        <strain evidence="3 4">JCM 14588</strain>
    </source>
</reference>
<evidence type="ECO:0000259" key="2">
    <source>
        <dbReference type="Pfam" id="PF01717"/>
    </source>
</evidence>
<evidence type="ECO:0000313" key="3">
    <source>
        <dbReference type="EMBL" id="GAA1539855.1"/>
    </source>
</evidence>
<dbReference type="SUPFAM" id="SSF51726">
    <property type="entry name" value="UROD/MetE-like"/>
    <property type="match status" value="1"/>
</dbReference>
<dbReference type="EMBL" id="BAAANV010000032">
    <property type="protein sequence ID" value="GAA1539855.1"/>
    <property type="molecule type" value="Genomic_DNA"/>
</dbReference>
<dbReference type="Pfam" id="PF01717">
    <property type="entry name" value="Meth_synt_2"/>
    <property type="match status" value="1"/>
</dbReference>
<evidence type="ECO:0000256" key="1">
    <source>
        <dbReference type="SAM" id="MobiDB-lite"/>
    </source>
</evidence>
<dbReference type="InterPro" id="IPR002629">
    <property type="entry name" value="Met_Synth_C/arc"/>
</dbReference>
<feature type="compositionally biased region" description="Polar residues" evidence="1">
    <location>
        <begin position="1"/>
        <end position="10"/>
    </location>
</feature>
<keyword evidence="4" id="KW-1185">Reference proteome</keyword>
<feature type="domain" description="Cobalamin-independent methionine synthase MetE C-terminal/archaeal" evidence="2">
    <location>
        <begin position="150"/>
        <end position="343"/>
    </location>
</feature>
<accession>A0ABN2BIJ4</accession>
<proteinExistence type="predicted"/>